<reference evidence="1 2" key="1">
    <citation type="journal article" date="2019" name="Commun. Biol.">
        <title>The bagworm genome reveals a unique fibroin gene that provides high tensile strength.</title>
        <authorList>
            <person name="Kono N."/>
            <person name="Nakamura H."/>
            <person name="Ohtoshi R."/>
            <person name="Tomita M."/>
            <person name="Numata K."/>
            <person name="Arakawa K."/>
        </authorList>
    </citation>
    <scope>NUCLEOTIDE SEQUENCE [LARGE SCALE GENOMIC DNA]</scope>
</reference>
<dbReference type="Proteomes" id="UP000299102">
    <property type="component" value="Unassembled WGS sequence"/>
</dbReference>
<evidence type="ECO:0000313" key="1">
    <source>
        <dbReference type="EMBL" id="GBP59458.1"/>
    </source>
</evidence>
<evidence type="ECO:0008006" key="3">
    <source>
        <dbReference type="Google" id="ProtNLM"/>
    </source>
</evidence>
<proteinExistence type="predicted"/>
<dbReference type="OrthoDB" id="10017160at2759"/>
<comment type="caution">
    <text evidence="1">The sequence shown here is derived from an EMBL/GenBank/DDBJ whole genome shotgun (WGS) entry which is preliminary data.</text>
</comment>
<dbReference type="GO" id="GO:0003676">
    <property type="term" value="F:nucleic acid binding"/>
    <property type="evidence" value="ECO:0007669"/>
    <property type="project" value="InterPro"/>
</dbReference>
<gene>
    <name evidence="1" type="ORF">EVAR_35407_1</name>
</gene>
<evidence type="ECO:0000313" key="2">
    <source>
        <dbReference type="Proteomes" id="UP000299102"/>
    </source>
</evidence>
<name>A0A4C1X6P4_EUMVA</name>
<sequence length="155" mass="17327">MRRKSNLPPIKEMLSTGGVACPGAALKERTSLEIFAHSPYSPDLALCDFCLFPKIIKKKLREKWFTDAEEAVAEYEKAVEATPKCEREKCLSAEIVCGCWNVLRRAGRYAVRLLLGVTKCGRDRTRGRWRGTAFSGGGSLARGHQIVGRRILVWS</sequence>
<accession>A0A4C1X6P4</accession>
<organism evidence="1 2">
    <name type="scientific">Eumeta variegata</name>
    <name type="common">Bagworm moth</name>
    <name type="synonym">Eumeta japonica</name>
    <dbReference type="NCBI Taxonomy" id="151549"/>
    <lineage>
        <taxon>Eukaryota</taxon>
        <taxon>Metazoa</taxon>
        <taxon>Ecdysozoa</taxon>
        <taxon>Arthropoda</taxon>
        <taxon>Hexapoda</taxon>
        <taxon>Insecta</taxon>
        <taxon>Pterygota</taxon>
        <taxon>Neoptera</taxon>
        <taxon>Endopterygota</taxon>
        <taxon>Lepidoptera</taxon>
        <taxon>Glossata</taxon>
        <taxon>Ditrysia</taxon>
        <taxon>Tineoidea</taxon>
        <taxon>Psychidae</taxon>
        <taxon>Oiketicinae</taxon>
        <taxon>Eumeta</taxon>
    </lineage>
</organism>
<keyword evidence="2" id="KW-1185">Reference proteome</keyword>
<dbReference type="EMBL" id="BGZK01000762">
    <property type="protein sequence ID" value="GBP59458.1"/>
    <property type="molecule type" value="Genomic_DNA"/>
</dbReference>
<dbReference type="InterPro" id="IPR036397">
    <property type="entry name" value="RNaseH_sf"/>
</dbReference>
<dbReference type="Gene3D" id="3.30.420.10">
    <property type="entry name" value="Ribonuclease H-like superfamily/Ribonuclease H"/>
    <property type="match status" value="1"/>
</dbReference>
<protein>
    <recommendedName>
        <fullName evidence="3">Histone-lysine N-methyltransferase SETMAR</fullName>
    </recommendedName>
</protein>
<dbReference type="AlphaFoldDB" id="A0A4C1X6P4"/>